<evidence type="ECO:0000256" key="1">
    <source>
        <dbReference type="ARBA" id="ARBA00004138"/>
    </source>
</evidence>
<comment type="caution">
    <text evidence="7">The sequence shown here is derived from an EMBL/GenBank/DDBJ whole genome shotgun (WGS) entry which is preliminary data.</text>
</comment>
<evidence type="ECO:0000256" key="2">
    <source>
        <dbReference type="ARBA" id="ARBA00023069"/>
    </source>
</evidence>
<feature type="domain" description="IFT80 second beta-propeller" evidence="5">
    <location>
        <begin position="338"/>
        <end position="627"/>
    </location>
</feature>
<dbReference type="AlphaFoldDB" id="A0A8X6WFM2"/>
<dbReference type="PANTHER" id="PTHR24098:SF0">
    <property type="entry name" value="OUTER SEGMENT 5"/>
    <property type="match status" value="1"/>
</dbReference>
<evidence type="ECO:0000259" key="6">
    <source>
        <dbReference type="Pfam" id="PF23387"/>
    </source>
</evidence>
<protein>
    <submittedName>
        <fullName evidence="7">Intraflagellar transport protein 80 homolog</fullName>
    </submittedName>
</protein>
<keyword evidence="4" id="KW-0853">WD repeat</keyword>
<feature type="domain" description="IFT80/172/WDR35 TPR" evidence="6">
    <location>
        <begin position="655"/>
        <end position="801"/>
    </location>
</feature>
<dbReference type="GO" id="GO:0030992">
    <property type="term" value="C:intraciliary transport particle B"/>
    <property type="evidence" value="ECO:0007669"/>
    <property type="project" value="TreeGrafter"/>
</dbReference>
<evidence type="ECO:0000313" key="8">
    <source>
        <dbReference type="Proteomes" id="UP000887159"/>
    </source>
</evidence>
<dbReference type="PROSITE" id="PS50082">
    <property type="entry name" value="WD_REPEATS_2"/>
    <property type="match status" value="2"/>
</dbReference>
<keyword evidence="8" id="KW-1185">Reference proteome</keyword>
<dbReference type="PROSITE" id="PS50294">
    <property type="entry name" value="WD_REPEATS_REGION"/>
    <property type="match status" value="2"/>
</dbReference>
<dbReference type="Gene3D" id="2.130.10.10">
    <property type="entry name" value="YVTN repeat-like/Quinoprotein amine dehydrogenase"/>
    <property type="match status" value="2"/>
</dbReference>
<feature type="repeat" description="WD" evidence="4">
    <location>
        <begin position="222"/>
        <end position="254"/>
    </location>
</feature>
<evidence type="ECO:0000259" key="5">
    <source>
        <dbReference type="Pfam" id="PF23335"/>
    </source>
</evidence>
<dbReference type="SMART" id="SM00320">
    <property type="entry name" value="WD40"/>
    <property type="match status" value="6"/>
</dbReference>
<dbReference type="FunFam" id="2.130.10.10:FF:000298">
    <property type="entry name" value="Intraflagellar transport 80 homolog (Chlamydomonas)"/>
    <property type="match status" value="1"/>
</dbReference>
<dbReference type="InterPro" id="IPR001680">
    <property type="entry name" value="WD40_rpt"/>
</dbReference>
<dbReference type="InterPro" id="IPR056456">
    <property type="entry name" value="Beta-prop_IFT80_2nd"/>
</dbReference>
<keyword evidence="3" id="KW-0966">Cell projection</keyword>
<organism evidence="7 8">
    <name type="scientific">Trichonephila clavipes</name>
    <name type="common">Golden silk orbweaver</name>
    <name type="synonym">Nephila clavipes</name>
    <dbReference type="NCBI Taxonomy" id="2585209"/>
    <lineage>
        <taxon>Eukaryota</taxon>
        <taxon>Metazoa</taxon>
        <taxon>Ecdysozoa</taxon>
        <taxon>Arthropoda</taxon>
        <taxon>Chelicerata</taxon>
        <taxon>Arachnida</taxon>
        <taxon>Araneae</taxon>
        <taxon>Araneomorphae</taxon>
        <taxon>Entelegynae</taxon>
        <taxon>Araneoidea</taxon>
        <taxon>Nephilidae</taxon>
        <taxon>Trichonephila</taxon>
    </lineage>
</organism>
<comment type="subcellular location">
    <subcellularLocation>
        <location evidence="1">Cell projection</location>
        <location evidence="1">Cilium</location>
    </subcellularLocation>
</comment>
<dbReference type="SUPFAM" id="SSF50978">
    <property type="entry name" value="WD40 repeat-like"/>
    <property type="match status" value="2"/>
</dbReference>
<evidence type="ECO:0000313" key="7">
    <source>
        <dbReference type="EMBL" id="GFY34147.1"/>
    </source>
</evidence>
<dbReference type="InterPro" id="IPR056157">
    <property type="entry name" value="TPR_IFT80_172_dom"/>
</dbReference>
<dbReference type="Pfam" id="PF23387">
    <property type="entry name" value="TPR_IFT80_172"/>
    <property type="match status" value="1"/>
</dbReference>
<dbReference type="FunFam" id="2.130.10.10:FF:001115">
    <property type="entry name" value="Intraflagellar transport 80 homolog (Chlamydomonas)"/>
    <property type="match status" value="1"/>
</dbReference>
<evidence type="ECO:0000256" key="3">
    <source>
        <dbReference type="ARBA" id="ARBA00023273"/>
    </source>
</evidence>
<proteinExistence type="predicted"/>
<dbReference type="Pfam" id="PF23335">
    <property type="entry name" value="Beta-prop_IFT80_2nd"/>
    <property type="match status" value="1"/>
</dbReference>
<reference evidence="7" key="1">
    <citation type="submission" date="2020-08" db="EMBL/GenBank/DDBJ databases">
        <title>Multicomponent nature underlies the extraordinary mechanical properties of spider dragline silk.</title>
        <authorList>
            <person name="Kono N."/>
            <person name="Nakamura H."/>
            <person name="Mori M."/>
            <person name="Yoshida Y."/>
            <person name="Ohtoshi R."/>
            <person name="Malay A.D."/>
            <person name="Moran D.A.P."/>
            <person name="Tomita M."/>
            <person name="Numata K."/>
            <person name="Arakawa K."/>
        </authorList>
    </citation>
    <scope>NUCLEOTIDE SEQUENCE</scope>
</reference>
<dbReference type="PANTHER" id="PTHR24098">
    <property type="entry name" value="OUTER SEGMENT 5"/>
    <property type="match status" value="1"/>
</dbReference>
<dbReference type="GO" id="GO:0060271">
    <property type="term" value="P:cilium assembly"/>
    <property type="evidence" value="ECO:0007669"/>
    <property type="project" value="TreeGrafter"/>
</dbReference>
<sequence>MIPDLHNHVLLLEYVGKAILAPKNSRRLLAEIVVKAPSQSTLGLVPEDANKIDCIAWNTTDEVFSCADDHEVLIWNPATNETTKLLTLPNDLFPTDMHIFPRTSTTGGIKKQIGGDIFIITTTDGKFHIINRTGRIEKSIEAHRGAVLSGRWSHDGTAFVTAGEDGQIKIWSRSGMLRSTLASNSFPVYSLAWGPNSDHILYTLSRMLVIKPLQPNSKPLQWKAHDGLILKVAWNPSNNLIVSGGEDCKYKVWDSYGRILYSSHANDYPITSVAWSPNGEVFCVGSFNSLRLCDRTGWSHSLDKPETQSLFCLEWSSDGTQVAGGCGNGHVIFAHVVERRLEWKHFEATVRGRKTITVQNVCNDLMENLDFRDNIIKVSFEYNHLIVVTSTQCYIYSTKNWNTPLIFDLKEGNVSLVIQAEKHFLFVDGQGLYIYNYDGRPVSTPKWPGMRTDYLNESTVALSNDTVAVRNKGDEKIIHIFDAITGKYVPDGKPFNHKMEVLEVALDQCGAASSRRLALVDKNKDLYLLNVRALPNSLKKIMKLGVMMHSIKWNDNSNMLSTLQDGKLIIFYYPAVVFFDRNLLPMTIMQKDDSDFGKNPQIISFVGNHVSIRRADGSLVSSAVSPYPSVLHGYVSSHRWDDAVRLCRYIKDEALWACLAGMSIALKDLKTAEIAYAAIKESDKVECIQYIKKLPLKDLQTSEMALLSGNTKEAESVLLAGGLTFRAVMLNLRLYKWDRALELAVKNGSHTDTVLAFRQKYLETLEITEDKPNFIQLMKETEINWNSVNEKIEEEYQKEKNMAPSTAASRRTSLII</sequence>
<dbReference type="Pfam" id="PF00400">
    <property type="entry name" value="WD40"/>
    <property type="match status" value="3"/>
</dbReference>
<keyword evidence="2" id="KW-0969">Cilium</keyword>
<dbReference type="Proteomes" id="UP000887159">
    <property type="component" value="Unassembled WGS sequence"/>
</dbReference>
<dbReference type="FunFam" id="1.25.40.470:FF:000007">
    <property type="entry name" value="Intraflagellar transport 80 homolog (Chlamydomonas)"/>
    <property type="match status" value="1"/>
</dbReference>
<dbReference type="InterPro" id="IPR015943">
    <property type="entry name" value="WD40/YVTN_repeat-like_dom_sf"/>
</dbReference>
<name>A0A8X6WFM2_TRICX</name>
<evidence type="ECO:0000256" key="4">
    <source>
        <dbReference type="PROSITE-ProRule" id="PRU00221"/>
    </source>
</evidence>
<dbReference type="GO" id="GO:0005929">
    <property type="term" value="C:cilium"/>
    <property type="evidence" value="ECO:0007669"/>
    <property type="project" value="UniProtKB-SubCell"/>
</dbReference>
<feature type="repeat" description="WD" evidence="4">
    <location>
        <begin position="140"/>
        <end position="172"/>
    </location>
</feature>
<dbReference type="EMBL" id="BMAU01021422">
    <property type="protein sequence ID" value="GFY34147.1"/>
    <property type="molecule type" value="Genomic_DNA"/>
</dbReference>
<accession>A0A8X6WFM2</accession>
<gene>
    <name evidence="7" type="primary">Ift80</name>
    <name evidence="7" type="ORF">TNCV_2504501</name>
</gene>
<dbReference type="InterPro" id="IPR036322">
    <property type="entry name" value="WD40_repeat_dom_sf"/>
</dbReference>